<keyword evidence="2" id="KW-1185">Reference proteome</keyword>
<sequence>MELTADLLIDKENIPQSLQKRISIVDFAKKLSSNSVVPTFDLPLITSQLSDQNDVREPCGPFIKSNSNLWYLNRDDSAQEIEMNPAEISICEKTEKNRSDKVKSFCHTTTSSLDMEFTRLAPIMPNKELKEDMEFTCQIPQREVSKLCHSNEFTCQVLSEKETVLTSGSDLEFTCQIPTSPPRIYPKEANRSEVENRVGTNMEFLSGKETVLTSGSDMEFTCQVSTSPPKICPTEANHSELVNRVGTDMEVTCQTPMIKTSGVMDDEMEFTCQVPKLEKNSNLNITLSTDDHNEDSNMEMEVDVSRQVSVNGTLSKSVKTVDVEFACQVPTINDVRQDDMEFTCQIPKIEEKSETNDIMFVVEDYNAKDNMEFTCQIPTQNKDLKSDGEDLMEDRVNTDNLCQISANNMSKTDKTIDSLICQVAGIDSIRQTSTLTDLEFTCQIPKPEKNFKCDSVGNRYTDSDMEYTCQVKQKNSRDEEVEKCTAKSADDLEFTCQVPTDSIRQGEPSRSTDMESTCQLPKMKNDLKFPEVGLGSDAGQVKDDLEFGHERQANVKRAIEKSIEDMEVDQSFSFDNEPDEVNCSEGKSLISVELDQASKNTIDVGQNIDNCMEEMISRSDDCKDTLKAIFNGGETSVCKTPNLKTESLKQSKLPVRTRCSWIKTPESFGKKQKLQHGSQSVLFSENTLVVTHDSSAQKTPEPSFHINFNISSGIDDTQHLLHLTYAKTNPSCFIASRLEGNDESLALNLEDTRHVSRPNLTNIDNWDKTIDVTRNSPEVDVPRRLAHINDTYVLKNKMSIQKIQSDDDVEENWTIRDEDCDVEGHDSSLGLMSEEVLNDNLPNTEEGGRGILGELKQELQTPTQEDLSTWAKSLKKWDIKIRRVSEISDLLERVNTQREHITEYLENFKFRPMRLPKQFVIKEKTRKSIDSLRESSDSGTFCVVSTEEKIRKHEEICQKCWTLEKIDDDNFFHFSTLFGTLLFAVRLDSESEEVVGVEKSNKLASQIDPTFITTFTNSGNFVGNSKPLAHYVMKYMMDKLSDGQIRSAIGQHYDVLSLLDYVQMIMLRAYHFQKKFMLNRYFLSMDEKFVAKFKMIRVRSGLSVEVLVNVSDVENLNCQEDIKVVSLLGTVNEREIKNCATKCPKGLDFFVSFVECLQEYLGLAKLKREEKVKKK</sequence>
<dbReference type="EMBL" id="JABDTM020022998">
    <property type="protein sequence ID" value="KAH0815516.1"/>
    <property type="molecule type" value="Genomic_DNA"/>
</dbReference>
<organism evidence="1 2">
    <name type="scientific">Tenebrio molitor</name>
    <name type="common">Yellow mealworm beetle</name>
    <dbReference type="NCBI Taxonomy" id="7067"/>
    <lineage>
        <taxon>Eukaryota</taxon>
        <taxon>Metazoa</taxon>
        <taxon>Ecdysozoa</taxon>
        <taxon>Arthropoda</taxon>
        <taxon>Hexapoda</taxon>
        <taxon>Insecta</taxon>
        <taxon>Pterygota</taxon>
        <taxon>Neoptera</taxon>
        <taxon>Endopterygota</taxon>
        <taxon>Coleoptera</taxon>
        <taxon>Polyphaga</taxon>
        <taxon>Cucujiformia</taxon>
        <taxon>Tenebrionidae</taxon>
        <taxon>Tenebrio</taxon>
    </lineage>
</organism>
<gene>
    <name evidence="1" type="ORF">GEV33_007276</name>
</gene>
<dbReference type="Proteomes" id="UP000719412">
    <property type="component" value="Unassembled WGS sequence"/>
</dbReference>
<evidence type="ECO:0000313" key="2">
    <source>
        <dbReference type="Proteomes" id="UP000719412"/>
    </source>
</evidence>
<evidence type="ECO:0000313" key="1">
    <source>
        <dbReference type="EMBL" id="KAH0815516.1"/>
    </source>
</evidence>
<accession>A0A8J6HK35</accession>
<reference evidence="1" key="2">
    <citation type="submission" date="2021-08" db="EMBL/GenBank/DDBJ databases">
        <authorList>
            <person name="Eriksson T."/>
        </authorList>
    </citation>
    <scope>NUCLEOTIDE SEQUENCE</scope>
    <source>
        <strain evidence="1">Stoneville</strain>
        <tissue evidence="1">Whole head</tissue>
    </source>
</reference>
<proteinExistence type="predicted"/>
<reference evidence="1" key="1">
    <citation type="journal article" date="2020" name="J Insects Food Feed">
        <title>The yellow mealworm (Tenebrio molitor) genome: a resource for the emerging insects as food and feed industry.</title>
        <authorList>
            <person name="Eriksson T."/>
            <person name="Andere A."/>
            <person name="Kelstrup H."/>
            <person name="Emery V."/>
            <person name="Picard C."/>
        </authorList>
    </citation>
    <scope>NUCLEOTIDE SEQUENCE</scope>
    <source>
        <strain evidence="1">Stoneville</strain>
        <tissue evidence="1">Whole head</tissue>
    </source>
</reference>
<name>A0A8J6HK35_TENMO</name>
<comment type="caution">
    <text evidence="1">The sequence shown here is derived from an EMBL/GenBank/DDBJ whole genome shotgun (WGS) entry which is preliminary data.</text>
</comment>
<protein>
    <submittedName>
        <fullName evidence="1">Uncharacterized protein</fullName>
    </submittedName>
</protein>
<dbReference type="AlphaFoldDB" id="A0A8J6HK35"/>